<evidence type="ECO:0000256" key="13">
    <source>
        <dbReference type="SAM" id="SignalP"/>
    </source>
</evidence>
<dbReference type="GO" id="GO:0005995">
    <property type="term" value="P:melibiose catabolic process"/>
    <property type="evidence" value="ECO:0007669"/>
    <property type="project" value="UniProtKB-ARBA"/>
</dbReference>
<evidence type="ECO:0000259" key="14">
    <source>
        <dbReference type="PROSITE" id="PS50102"/>
    </source>
</evidence>
<evidence type="ECO:0000256" key="8">
    <source>
        <dbReference type="ARBA" id="ARBA00023157"/>
    </source>
</evidence>
<dbReference type="EC" id="3.2.1.22" evidence="4 12"/>
<dbReference type="SMART" id="SM00360">
    <property type="entry name" value="RRM"/>
    <property type="match status" value="2"/>
</dbReference>
<evidence type="ECO:0000256" key="1">
    <source>
        <dbReference type="ARBA" id="ARBA00001255"/>
    </source>
</evidence>
<evidence type="ECO:0000313" key="16">
    <source>
        <dbReference type="Proteomes" id="UP000256328"/>
    </source>
</evidence>
<evidence type="ECO:0000256" key="6">
    <source>
        <dbReference type="ARBA" id="ARBA00022729"/>
    </source>
</evidence>
<dbReference type="CDD" id="cd14792">
    <property type="entry name" value="GH27"/>
    <property type="match status" value="1"/>
</dbReference>
<dbReference type="EMBL" id="PDLN01000019">
    <property type="protein sequence ID" value="RDW60168.1"/>
    <property type="molecule type" value="Genomic_DNA"/>
</dbReference>
<evidence type="ECO:0000256" key="3">
    <source>
        <dbReference type="ARBA" id="ARBA00009743"/>
    </source>
</evidence>
<organism evidence="15 16">
    <name type="scientific">Coleophoma crateriformis</name>
    <dbReference type="NCBI Taxonomy" id="565419"/>
    <lineage>
        <taxon>Eukaryota</taxon>
        <taxon>Fungi</taxon>
        <taxon>Dikarya</taxon>
        <taxon>Ascomycota</taxon>
        <taxon>Pezizomycotina</taxon>
        <taxon>Leotiomycetes</taxon>
        <taxon>Helotiales</taxon>
        <taxon>Dermateaceae</taxon>
        <taxon>Coleophoma</taxon>
    </lineage>
</organism>
<comment type="catalytic activity">
    <reaction evidence="1 12">
        <text>Hydrolysis of terminal, non-reducing alpha-D-galactose residues in alpha-D-galactosides, including galactose oligosaccharides, galactomannans and galactolipids.</text>
        <dbReference type="EC" id="3.2.1.22"/>
    </reaction>
</comment>
<evidence type="ECO:0000256" key="9">
    <source>
        <dbReference type="ARBA" id="ARBA00023180"/>
    </source>
</evidence>
<dbReference type="Gene3D" id="2.60.40.1180">
    <property type="entry name" value="Golgi alpha-mannosidase II"/>
    <property type="match status" value="1"/>
</dbReference>
<evidence type="ECO:0000256" key="7">
    <source>
        <dbReference type="ARBA" id="ARBA00022801"/>
    </source>
</evidence>
<keyword evidence="7 12" id="KW-0378">Hydrolase</keyword>
<evidence type="ECO:0000256" key="2">
    <source>
        <dbReference type="ARBA" id="ARBA00004613"/>
    </source>
</evidence>
<dbReference type="GO" id="GO:0005576">
    <property type="term" value="C:extracellular region"/>
    <property type="evidence" value="ECO:0007669"/>
    <property type="project" value="UniProtKB-SubCell"/>
</dbReference>
<dbReference type="InterPro" id="IPR041233">
    <property type="entry name" value="Melibiase_C"/>
</dbReference>
<dbReference type="GO" id="GO:0003723">
    <property type="term" value="F:RNA binding"/>
    <property type="evidence" value="ECO:0007669"/>
    <property type="project" value="UniProtKB-UniRule"/>
</dbReference>
<dbReference type="Proteomes" id="UP000256328">
    <property type="component" value="Unassembled WGS sequence"/>
</dbReference>
<evidence type="ECO:0000256" key="12">
    <source>
        <dbReference type="RuleBase" id="RU361168"/>
    </source>
</evidence>
<keyword evidence="11" id="KW-0694">RNA-binding</keyword>
<dbReference type="InterPro" id="IPR013785">
    <property type="entry name" value="Aldolase_TIM"/>
</dbReference>
<evidence type="ECO:0000313" key="15">
    <source>
        <dbReference type="EMBL" id="RDW60168.1"/>
    </source>
</evidence>
<name>A0A3D8QEU2_9HELO</name>
<dbReference type="SUPFAM" id="SSF54928">
    <property type="entry name" value="RNA-binding domain, RBD"/>
    <property type="match status" value="1"/>
</dbReference>
<gene>
    <name evidence="15" type="ORF">BP5796_11774</name>
</gene>
<dbReference type="SUPFAM" id="SSF51445">
    <property type="entry name" value="(Trans)glycosidases"/>
    <property type="match status" value="1"/>
</dbReference>
<dbReference type="Pfam" id="PF00076">
    <property type="entry name" value="RRM_1"/>
    <property type="match status" value="2"/>
</dbReference>
<feature type="domain" description="RRM" evidence="14">
    <location>
        <begin position="675"/>
        <end position="753"/>
    </location>
</feature>
<keyword evidence="16" id="KW-1185">Reference proteome</keyword>
<dbReference type="OrthoDB" id="5795902at2759"/>
<evidence type="ECO:0000256" key="10">
    <source>
        <dbReference type="ARBA" id="ARBA00023295"/>
    </source>
</evidence>
<dbReference type="InterPro" id="IPR006215">
    <property type="entry name" value="Glyco_hydro_melibiase"/>
</dbReference>
<keyword evidence="9" id="KW-0325">Glycoprotein</keyword>
<dbReference type="Gene3D" id="3.30.70.330">
    <property type="match status" value="2"/>
</dbReference>
<sequence>MAFIQVIAVAGALLPGVLAVNNGLARTPQMGWNNWNSLGCDVSESLLLDTAQMLVGSVVLDDCWSDGRGSDGYLKVDMKRFPSGMESVSQNIHDLGLLYGMYSSAGEMTCARYAGSLDWEEQDAKSFASWGVDYLKYDNCYHMGRFGTPLVTFNRYKAMWDALNSTGRPILYSLCNWGEDYSHTWGMSISNSWRVSGDIYDSFTRPDDLCACTDAASPHCIAPGSHCSVISILNRVAPYVDRGQPGGWNDLDMLEVGNGGMTDDEYVAHFSLWAALKSPLLMGNDIRTLSASALTILNNPAVIAINQDPEGRSVSRVRRSFDVAKDKYGVGEMQIWSGPLFGGDQVVLFLNAAGEDLEISSPLEEIFVHDGAEGSAPQCQEKWDVYDLWANRMDNAVAQKLLDAPKDKYESIFKEANWYNSTETSYKEGLKKGDERLMGKKIGSIKPGGSLTAKVKKHSLAMFRLKSTSGSGKRYSLQLFRRSVFRAVSSPSTFITKSRSIQSSTPFALRSRAQAPVTSSVFRRAYANSSDVDSADKEHKSVESAIDAAESAPVYAFGNTESQGRSSAPRSRGFAATAPRIVTPSPGIYIGNLLFDVTDADLAKGFEKFGEIKKAAIATDARGLSKGFGYVDFETQEQAAAAIEAMNETVFEGRRIMVNYVVRGGRPTTQNPPSKTLFIGNLAFEMSDADLNKLFRDIRNVIDVRVAIDRRTGQPRGFAHADFVDVESAVKGLEQLQGKEIYGRALRCDYSVSTRTRGSATS</sequence>
<dbReference type="InterPro" id="IPR000504">
    <property type="entry name" value="RRM_dom"/>
</dbReference>
<dbReference type="AlphaFoldDB" id="A0A3D8QEU2"/>
<dbReference type="Pfam" id="PF16499">
    <property type="entry name" value="Melibiase_2"/>
    <property type="match status" value="1"/>
</dbReference>
<dbReference type="InterPro" id="IPR012677">
    <property type="entry name" value="Nucleotide-bd_a/b_plait_sf"/>
</dbReference>
<dbReference type="InterPro" id="IPR002241">
    <property type="entry name" value="Glyco_hydro_27"/>
</dbReference>
<comment type="similarity">
    <text evidence="3 12">Belongs to the glycosyl hydrolase 27 family.</text>
</comment>
<dbReference type="PANTHER" id="PTHR11452">
    <property type="entry name" value="ALPHA-GALACTOSIDASE/ALPHA-N-ACETYLGALACTOSAMINIDASE"/>
    <property type="match status" value="1"/>
</dbReference>
<dbReference type="PANTHER" id="PTHR11452:SF75">
    <property type="entry name" value="ALPHA-GALACTOSIDASE MEL1"/>
    <property type="match status" value="1"/>
</dbReference>
<keyword evidence="5" id="KW-0964">Secreted</keyword>
<evidence type="ECO:0000256" key="5">
    <source>
        <dbReference type="ARBA" id="ARBA00022525"/>
    </source>
</evidence>
<keyword evidence="10 12" id="KW-0326">Glycosidase</keyword>
<keyword evidence="6 13" id="KW-0732">Signal</keyword>
<dbReference type="GO" id="GO:0004557">
    <property type="term" value="F:alpha-galactosidase activity"/>
    <property type="evidence" value="ECO:0007669"/>
    <property type="project" value="UniProtKB-EC"/>
</dbReference>
<dbReference type="FunFam" id="3.30.70.330:FF:000843">
    <property type="entry name" value="Nucleic acid-binding protein"/>
    <property type="match status" value="1"/>
</dbReference>
<feature type="signal peptide" evidence="13">
    <location>
        <begin position="1"/>
        <end position="19"/>
    </location>
</feature>
<dbReference type="SUPFAM" id="SSF51011">
    <property type="entry name" value="Glycosyl hydrolase domain"/>
    <property type="match status" value="1"/>
</dbReference>
<evidence type="ECO:0000256" key="4">
    <source>
        <dbReference type="ARBA" id="ARBA00012755"/>
    </source>
</evidence>
<dbReference type="PRINTS" id="PR00740">
    <property type="entry name" value="GLHYDRLASE27"/>
</dbReference>
<proteinExistence type="inferred from homology"/>
<dbReference type="InterPro" id="IPR017853">
    <property type="entry name" value="GH"/>
</dbReference>
<accession>A0A3D8QEU2</accession>
<protein>
    <recommendedName>
        <fullName evidence="4 12">Alpha-galactosidase</fullName>
        <ecNumber evidence="4 12">3.2.1.22</ecNumber>
    </recommendedName>
    <alternativeName>
        <fullName evidence="12">Melibiase</fullName>
    </alternativeName>
</protein>
<evidence type="ECO:0000256" key="11">
    <source>
        <dbReference type="PROSITE-ProRule" id="PRU00176"/>
    </source>
</evidence>
<dbReference type="InterPro" id="IPR035979">
    <property type="entry name" value="RBD_domain_sf"/>
</dbReference>
<comment type="subcellular location">
    <subcellularLocation>
        <location evidence="2">Secreted</location>
    </subcellularLocation>
</comment>
<feature type="chain" id="PRO_5017667559" description="Alpha-galactosidase" evidence="13">
    <location>
        <begin position="20"/>
        <end position="762"/>
    </location>
</feature>
<dbReference type="InterPro" id="IPR013780">
    <property type="entry name" value="Glyco_hydro_b"/>
</dbReference>
<dbReference type="Pfam" id="PF17801">
    <property type="entry name" value="Melibiase_C"/>
    <property type="match status" value="1"/>
</dbReference>
<reference evidence="15 16" key="1">
    <citation type="journal article" date="2018" name="IMA Fungus">
        <title>IMA Genome-F 9: Draft genome sequence of Annulohypoxylon stygium, Aspergillus mulundensis, Berkeleyomyces basicola (syn. Thielaviopsis basicola), Ceratocystis smalleyi, two Cercospora beticola strains, Coleophoma cylindrospora, Fusarium fracticaudum, Phialophora cf. hyalina, and Morchella septimelata.</title>
        <authorList>
            <person name="Wingfield B.D."/>
            <person name="Bills G.F."/>
            <person name="Dong Y."/>
            <person name="Huang W."/>
            <person name="Nel W.J."/>
            <person name="Swalarsk-Parry B.S."/>
            <person name="Vaghefi N."/>
            <person name="Wilken P.M."/>
            <person name="An Z."/>
            <person name="de Beer Z.W."/>
            <person name="De Vos L."/>
            <person name="Chen L."/>
            <person name="Duong T.A."/>
            <person name="Gao Y."/>
            <person name="Hammerbacher A."/>
            <person name="Kikkert J.R."/>
            <person name="Li Y."/>
            <person name="Li H."/>
            <person name="Li K."/>
            <person name="Li Q."/>
            <person name="Liu X."/>
            <person name="Ma X."/>
            <person name="Naidoo K."/>
            <person name="Pethybridge S.J."/>
            <person name="Sun J."/>
            <person name="Steenkamp E.T."/>
            <person name="van der Nest M.A."/>
            <person name="van Wyk S."/>
            <person name="Wingfield M.J."/>
            <person name="Xiong C."/>
            <person name="Yue Q."/>
            <person name="Zhang X."/>
        </authorList>
    </citation>
    <scope>NUCLEOTIDE SEQUENCE [LARGE SCALE GENOMIC DNA]</scope>
    <source>
        <strain evidence="15 16">BP5796</strain>
    </source>
</reference>
<comment type="caution">
    <text evidence="15">The sequence shown here is derived from an EMBL/GenBank/DDBJ whole genome shotgun (WGS) entry which is preliminary data.</text>
</comment>
<feature type="domain" description="RRM" evidence="14">
    <location>
        <begin position="586"/>
        <end position="663"/>
    </location>
</feature>
<dbReference type="PRINTS" id="PR00748">
    <property type="entry name" value="MELIBIASE"/>
</dbReference>
<dbReference type="FunFam" id="3.20.20.70:FF:000202">
    <property type="entry name" value="Alpha-galactosidase"/>
    <property type="match status" value="1"/>
</dbReference>
<dbReference type="PROSITE" id="PS50102">
    <property type="entry name" value="RRM"/>
    <property type="match status" value="2"/>
</dbReference>
<keyword evidence="8 12" id="KW-1015">Disulfide bond</keyword>
<dbReference type="Gene3D" id="3.20.20.70">
    <property type="entry name" value="Aldolase class I"/>
    <property type="match status" value="1"/>
</dbReference>